<reference evidence="2 4" key="3">
    <citation type="submission" date="2024-06" db="EMBL/GenBank/DDBJ databases">
        <title>Halorubrum miltondacostae sp. nov., a potential PHA producer isolated from an inland solar saltern in Rio Maior, Portugal.</title>
        <authorList>
            <person name="Albuquerque L."/>
            <person name="Viver T."/>
            <person name="Barroso C."/>
            <person name="Claudino R."/>
            <person name="Galvan M."/>
            <person name="Simoes G."/>
            <person name="Lobo Da Cunha A."/>
            <person name="Egas C."/>
        </authorList>
    </citation>
    <scope>NUCLEOTIDE SEQUENCE [LARGE SCALE GENOMIC DNA]</scope>
    <source>
        <strain evidence="2 4">DSM 18646</strain>
    </source>
</reference>
<reference evidence="1" key="1">
    <citation type="journal article" date="2014" name="Int. J. Syst. Evol. Microbiol.">
        <title>Complete genome sequence of Corynebacterium casei LMG S-19264T (=DSM 44701T), isolated from a smear-ripened cheese.</title>
        <authorList>
            <consortium name="US DOE Joint Genome Institute (JGI-PGF)"/>
            <person name="Walter F."/>
            <person name="Albersmeier A."/>
            <person name="Kalinowski J."/>
            <person name="Ruckert C."/>
        </authorList>
    </citation>
    <scope>NUCLEOTIDE SEQUENCE</scope>
    <source>
        <strain evidence="1">JCM 14265</strain>
    </source>
</reference>
<evidence type="ECO:0000313" key="1">
    <source>
        <dbReference type="EMBL" id="GAA0545236.1"/>
    </source>
</evidence>
<dbReference type="EMBL" id="BAAADQ010000010">
    <property type="protein sequence ID" value="GAA0545236.1"/>
    <property type="molecule type" value="Genomic_DNA"/>
</dbReference>
<evidence type="ECO:0000313" key="3">
    <source>
        <dbReference type="Proteomes" id="UP001501425"/>
    </source>
</evidence>
<keyword evidence="4" id="KW-1185">Reference proteome</keyword>
<comment type="caution">
    <text evidence="1">The sequence shown here is derived from an EMBL/GenBank/DDBJ whole genome shotgun (WGS) entry which is preliminary data.</text>
</comment>
<gene>
    <name evidence="2" type="ORF">ABNG02_05690</name>
    <name evidence="1" type="ORF">GCM10008994_20260</name>
</gene>
<dbReference type="EMBL" id="JBEDNW010000002">
    <property type="protein sequence ID" value="MEZ3166815.1"/>
    <property type="molecule type" value="Genomic_DNA"/>
</dbReference>
<name>A0AAV3STA7_9EURY</name>
<protein>
    <submittedName>
        <fullName evidence="1">Uncharacterized protein</fullName>
    </submittedName>
</protein>
<evidence type="ECO:0000313" key="4">
    <source>
        <dbReference type="Proteomes" id="UP001567571"/>
    </source>
</evidence>
<dbReference type="RefSeq" id="WP_343778795.1">
    <property type="nucleotide sequence ID" value="NZ_BAAADQ010000010.1"/>
</dbReference>
<dbReference type="AlphaFoldDB" id="A0AAV3STA7"/>
<dbReference type="Proteomes" id="UP001501425">
    <property type="component" value="Unassembled WGS sequence"/>
</dbReference>
<dbReference type="Proteomes" id="UP001567571">
    <property type="component" value="Unassembled WGS sequence"/>
</dbReference>
<proteinExistence type="predicted"/>
<accession>A0AAV3STA7</accession>
<sequence>MSDEPTDAAVERFLDRAAAAFDDYDQGYADADATLAMLRTHIDELSAGVEETDETDGPE</sequence>
<reference evidence="1" key="2">
    <citation type="submission" date="2023-12" db="EMBL/GenBank/DDBJ databases">
        <authorList>
            <person name="Sun Q."/>
            <person name="Inoue M."/>
        </authorList>
    </citation>
    <scope>NUCLEOTIDE SEQUENCE</scope>
    <source>
        <strain evidence="1">JCM 14265</strain>
    </source>
</reference>
<organism evidence="1 3">
    <name type="scientific">Halorubrum ejinorense</name>
    <dbReference type="NCBI Taxonomy" id="425309"/>
    <lineage>
        <taxon>Archaea</taxon>
        <taxon>Methanobacteriati</taxon>
        <taxon>Methanobacteriota</taxon>
        <taxon>Stenosarchaea group</taxon>
        <taxon>Halobacteria</taxon>
        <taxon>Halobacteriales</taxon>
        <taxon>Haloferacaceae</taxon>
        <taxon>Halorubrum</taxon>
    </lineage>
</organism>
<evidence type="ECO:0000313" key="2">
    <source>
        <dbReference type="EMBL" id="MEZ3166815.1"/>
    </source>
</evidence>